<dbReference type="EMBL" id="JACWMS010000006">
    <property type="protein sequence ID" value="MBD1322545.1"/>
    <property type="molecule type" value="Genomic_DNA"/>
</dbReference>
<proteinExistence type="predicted"/>
<evidence type="ECO:0000313" key="3">
    <source>
        <dbReference type="Proteomes" id="UP000602395"/>
    </source>
</evidence>
<feature type="transmembrane region" description="Helical" evidence="1">
    <location>
        <begin position="112"/>
        <end position="131"/>
    </location>
</feature>
<feature type="transmembrane region" description="Helical" evidence="1">
    <location>
        <begin position="6"/>
        <end position="26"/>
    </location>
</feature>
<evidence type="ECO:0000256" key="1">
    <source>
        <dbReference type="SAM" id="Phobius"/>
    </source>
</evidence>
<gene>
    <name evidence="2" type="ORF">IDF66_23445</name>
</gene>
<keyword evidence="3" id="KW-1185">Reference proteome</keyword>
<sequence length="205" mass="21923">MIDPRFVLLGAAFSMVGSISYAILAVRGRVRPNRVSWFLWGAAPMIAFFAQLHDGVGLPAISTLAIGLGPFVILAASFANRSSYWQITTFDLSCGAVSVLALVLWLTFDNPLLAVLAALAADAIGGIPTILKAWRRPDTERSTVYVCTALNGTITVLSLQTWTVAEAAFPLYLVLLGVGLATTVKMRTTSDRRADQPTSASTYTP</sequence>
<feature type="transmembrane region" description="Helical" evidence="1">
    <location>
        <begin position="87"/>
        <end position="106"/>
    </location>
</feature>
<accession>A0ABR7WIL2</accession>
<keyword evidence="1" id="KW-0812">Transmembrane</keyword>
<feature type="transmembrane region" description="Helical" evidence="1">
    <location>
        <begin position="143"/>
        <end position="161"/>
    </location>
</feature>
<dbReference type="Proteomes" id="UP000602395">
    <property type="component" value="Unassembled WGS sequence"/>
</dbReference>
<protein>
    <submittedName>
        <fullName evidence="2">Uncharacterized protein</fullName>
    </submittedName>
</protein>
<reference evidence="2 3" key="1">
    <citation type="submission" date="2020-09" db="EMBL/GenBank/DDBJ databases">
        <title>Novel species in genus Gordonia.</title>
        <authorList>
            <person name="Zhang G."/>
        </authorList>
    </citation>
    <scope>NUCLEOTIDE SEQUENCE [LARGE SCALE GENOMIC DNA]</scope>
    <source>
        <strain evidence="2 3">ON-33</strain>
    </source>
</reference>
<feature type="transmembrane region" description="Helical" evidence="1">
    <location>
        <begin position="58"/>
        <end position="80"/>
    </location>
</feature>
<evidence type="ECO:0000313" key="2">
    <source>
        <dbReference type="EMBL" id="MBD1322545.1"/>
    </source>
</evidence>
<feature type="transmembrane region" description="Helical" evidence="1">
    <location>
        <begin position="167"/>
        <end position="184"/>
    </location>
</feature>
<name>A0ABR7WIL2_9ACTN</name>
<dbReference type="RefSeq" id="WP_190268845.1">
    <property type="nucleotide sequence ID" value="NZ_BAABAD010000005.1"/>
</dbReference>
<feature type="transmembrane region" description="Helical" evidence="1">
    <location>
        <begin position="35"/>
        <end position="52"/>
    </location>
</feature>
<organism evidence="2 3">
    <name type="scientific">Gordonia hankookensis</name>
    <dbReference type="NCBI Taxonomy" id="589403"/>
    <lineage>
        <taxon>Bacteria</taxon>
        <taxon>Bacillati</taxon>
        <taxon>Actinomycetota</taxon>
        <taxon>Actinomycetes</taxon>
        <taxon>Mycobacteriales</taxon>
        <taxon>Gordoniaceae</taxon>
        <taxon>Gordonia</taxon>
    </lineage>
</organism>
<comment type="caution">
    <text evidence="2">The sequence shown here is derived from an EMBL/GenBank/DDBJ whole genome shotgun (WGS) entry which is preliminary data.</text>
</comment>
<keyword evidence="1" id="KW-0472">Membrane</keyword>
<keyword evidence="1" id="KW-1133">Transmembrane helix</keyword>